<name>A0A4S8I7C4_MUSBA</name>
<dbReference type="InterPro" id="IPR026907">
    <property type="entry name" value="GCIP-like"/>
</dbReference>
<dbReference type="PANTHER" id="PTHR15492:SF1">
    <property type="entry name" value="CYCLIN-D1-BINDING PROTEIN 1"/>
    <property type="match status" value="1"/>
</dbReference>
<sequence>MGKDKLPFYTPLLLFTGLGHNLLQPSFTRYPSHTSLITLSKLWEERTQLYKKLVTHCQEMGTQVNELGASVYPPQETAQMKMSAKKMYCLGYEMHIEVRNLEGTPDGVFGTCKILENSLRNLQQGLDGDLINEMGTLSIIDAHSLLSTVLPVPVGFFSKSMHAGLLLDASKAAEAEDS</sequence>
<dbReference type="Gene3D" id="1.20.1410.10">
    <property type="entry name" value="I/LWEQ domain"/>
    <property type="match status" value="1"/>
</dbReference>
<dbReference type="Pfam" id="PF20936">
    <property type="entry name" value="GCIP_C"/>
    <property type="match status" value="1"/>
</dbReference>
<dbReference type="InterPro" id="IPR049318">
    <property type="entry name" value="GCIP_C"/>
</dbReference>
<gene>
    <name evidence="2" type="ORF">C4D60_Mb02t01010</name>
</gene>
<evidence type="ECO:0000313" key="3">
    <source>
        <dbReference type="Proteomes" id="UP000317650"/>
    </source>
</evidence>
<keyword evidence="3" id="KW-1185">Reference proteome</keyword>
<dbReference type="EMBL" id="PYDT01000011">
    <property type="protein sequence ID" value="THU43837.1"/>
    <property type="molecule type" value="Genomic_DNA"/>
</dbReference>
<feature type="domain" description="Cyclin-D1-binding protein 1-like C-terminal" evidence="1">
    <location>
        <begin position="44"/>
        <end position="90"/>
    </location>
</feature>
<dbReference type="PANTHER" id="PTHR15492">
    <property type="entry name" value="CYCLIN D1-BINDING PROTEIN 1"/>
    <property type="match status" value="1"/>
</dbReference>
<dbReference type="AlphaFoldDB" id="A0A4S8I7C4"/>
<dbReference type="STRING" id="52838.A0A4S8I7C4"/>
<comment type="caution">
    <text evidence="2">The sequence shown here is derived from an EMBL/GenBank/DDBJ whole genome shotgun (WGS) entry which is preliminary data.</text>
</comment>
<reference evidence="2 3" key="1">
    <citation type="journal article" date="2019" name="Nat. Plants">
        <title>Genome sequencing of Musa balbisiana reveals subgenome evolution and function divergence in polyploid bananas.</title>
        <authorList>
            <person name="Yao X."/>
        </authorList>
    </citation>
    <scope>NUCLEOTIDE SEQUENCE [LARGE SCALE GENOMIC DNA]</scope>
    <source>
        <strain evidence="3">cv. DH-PKW</strain>
        <tissue evidence="2">Leaves</tissue>
    </source>
</reference>
<dbReference type="Proteomes" id="UP000317650">
    <property type="component" value="Chromosome 2"/>
</dbReference>
<evidence type="ECO:0000259" key="1">
    <source>
        <dbReference type="Pfam" id="PF20936"/>
    </source>
</evidence>
<dbReference type="GO" id="GO:0005634">
    <property type="term" value="C:nucleus"/>
    <property type="evidence" value="ECO:0007669"/>
    <property type="project" value="TreeGrafter"/>
</dbReference>
<organism evidence="2 3">
    <name type="scientific">Musa balbisiana</name>
    <name type="common">Banana</name>
    <dbReference type="NCBI Taxonomy" id="52838"/>
    <lineage>
        <taxon>Eukaryota</taxon>
        <taxon>Viridiplantae</taxon>
        <taxon>Streptophyta</taxon>
        <taxon>Embryophyta</taxon>
        <taxon>Tracheophyta</taxon>
        <taxon>Spermatophyta</taxon>
        <taxon>Magnoliopsida</taxon>
        <taxon>Liliopsida</taxon>
        <taxon>Zingiberales</taxon>
        <taxon>Musaceae</taxon>
        <taxon>Musa</taxon>
    </lineage>
</organism>
<accession>A0A4S8I7C4</accession>
<protein>
    <recommendedName>
        <fullName evidence="1">Cyclin-D1-binding protein 1-like C-terminal domain-containing protein</fullName>
    </recommendedName>
</protein>
<proteinExistence type="predicted"/>
<evidence type="ECO:0000313" key="2">
    <source>
        <dbReference type="EMBL" id="THU43837.1"/>
    </source>
</evidence>